<feature type="compositionally biased region" description="Basic residues" evidence="6">
    <location>
        <begin position="1"/>
        <end position="15"/>
    </location>
</feature>
<organism evidence="7 8">
    <name type="scientific">Vibrio agarilyticus</name>
    <dbReference type="NCBI Taxonomy" id="2726741"/>
    <lineage>
        <taxon>Bacteria</taxon>
        <taxon>Pseudomonadati</taxon>
        <taxon>Pseudomonadota</taxon>
        <taxon>Gammaproteobacteria</taxon>
        <taxon>Vibrionales</taxon>
        <taxon>Vibrionaceae</taxon>
        <taxon>Vibrio</taxon>
    </lineage>
</organism>
<keyword evidence="5" id="KW-0460">Magnesium</keyword>
<evidence type="ECO:0000256" key="3">
    <source>
        <dbReference type="ARBA" id="ARBA00022840"/>
    </source>
</evidence>
<dbReference type="AlphaFoldDB" id="A0A7X8TQ94"/>
<dbReference type="InterPro" id="IPR024185">
    <property type="entry name" value="FTHF_cligase-like_sf"/>
</dbReference>
<keyword evidence="2 4" id="KW-0547">Nucleotide-binding</keyword>
<dbReference type="GO" id="GO:0035999">
    <property type="term" value="P:tetrahydrofolate interconversion"/>
    <property type="evidence" value="ECO:0007669"/>
    <property type="project" value="TreeGrafter"/>
</dbReference>
<feature type="binding site" evidence="4">
    <location>
        <position position="55"/>
    </location>
    <ligand>
        <name>substrate</name>
    </ligand>
</feature>
<dbReference type="PANTHER" id="PTHR23407">
    <property type="entry name" value="ATPASE INHIBITOR/5-FORMYLTETRAHYDROFOLATE CYCLO-LIGASE"/>
    <property type="match status" value="1"/>
</dbReference>
<evidence type="ECO:0000256" key="6">
    <source>
        <dbReference type="SAM" id="MobiDB-lite"/>
    </source>
</evidence>
<dbReference type="EC" id="6.3.3.2" evidence="5"/>
<proteinExistence type="inferred from homology"/>
<keyword evidence="5" id="KW-0479">Metal-binding</keyword>
<reference evidence="7 8" key="1">
    <citation type="submission" date="2020-04" db="EMBL/GenBank/DDBJ databases">
        <title>Vibrio sp. SM6, a novel species isolated from seawater.</title>
        <authorList>
            <person name="Wang X."/>
        </authorList>
    </citation>
    <scope>NUCLEOTIDE SEQUENCE [LARGE SCALE GENOMIC DNA]</scope>
    <source>
        <strain evidence="7 8">SM6</strain>
    </source>
</reference>
<evidence type="ECO:0000256" key="4">
    <source>
        <dbReference type="PIRSR" id="PIRSR006806-1"/>
    </source>
</evidence>
<comment type="cofactor">
    <cofactor evidence="5">
        <name>Mg(2+)</name>
        <dbReference type="ChEBI" id="CHEBI:18420"/>
    </cofactor>
</comment>
<sequence length="202" mass="22977">MPTRHALRKQMRQRRQSLSPRQQREASHQLVERFTTLAHYERSEHIALYLTNDGELDTHPLIETLWQHNKSVYLPVLHPFAKGHLLFLRYQPDTPMTINRYGILEPQLRVDLVQPVRELDLIGTPLVAFDAKGQRLGMGGGYYDRTLAMTFSSSQPDALSASGPITMGLAHDCQEVSQLPVESWDVPLSKIVTPTRIITGDK</sequence>
<dbReference type="InterPro" id="IPR037171">
    <property type="entry name" value="NagB/RpiA_transferase-like"/>
</dbReference>
<dbReference type="InterPro" id="IPR002698">
    <property type="entry name" value="FTHF_cligase"/>
</dbReference>
<comment type="similarity">
    <text evidence="1 5">Belongs to the 5-formyltetrahydrofolate cyclo-ligase family.</text>
</comment>
<dbReference type="PANTHER" id="PTHR23407:SF1">
    <property type="entry name" value="5-FORMYLTETRAHYDROFOLATE CYCLO-LIGASE"/>
    <property type="match status" value="1"/>
</dbReference>
<feature type="binding site" evidence="4">
    <location>
        <position position="50"/>
    </location>
    <ligand>
        <name>substrate</name>
    </ligand>
</feature>
<accession>A0A7X8TQ94</accession>
<feature type="binding site" evidence="4">
    <location>
        <begin position="4"/>
        <end position="8"/>
    </location>
    <ligand>
        <name>ATP</name>
        <dbReference type="ChEBI" id="CHEBI:30616"/>
    </ligand>
</feature>
<keyword evidence="8" id="KW-1185">Reference proteome</keyword>
<dbReference type="PIRSF" id="PIRSF006806">
    <property type="entry name" value="FTHF_cligase"/>
    <property type="match status" value="1"/>
</dbReference>
<evidence type="ECO:0000313" key="8">
    <source>
        <dbReference type="Proteomes" id="UP000535589"/>
    </source>
</evidence>
<feature type="binding site" evidence="4">
    <location>
        <begin position="135"/>
        <end position="143"/>
    </location>
    <ligand>
        <name>ATP</name>
        <dbReference type="ChEBI" id="CHEBI:30616"/>
    </ligand>
</feature>
<dbReference type="GO" id="GO:0046872">
    <property type="term" value="F:metal ion binding"/>
    <property type="evidence" value="ECO:0007669"/>
    <property type="project" value="UniProtKB-KW"/>
</dbReference>
<dbReference type="RefSeq" id="WP_168835952.1">
    <property type="nucleotide sequence ID" value="NZ_JABAIK010000006.1"/>
</dbReference>
<comment type="catalytic activity">
    <reaction evidence="5">
        <text>(6S)-5-formyl-5,6,7,8-tetrahydrofolate + ATP = (6R)-5,10-methenyltetrahydrofolate + ADP + phosphate</text>
        <dbReference type="Rhea" id="RHEA:10488"/>
        <dbReference type="ChEBI" id="CHEBI:30616"/>
        <dbReference type="ChEBI" id="CHEBI:43474"/>
        <dbReference type="ChEBI" id="CHEBI:57455"/>
        <dbReference type="ChEBI" id="CHEBI:57457"/>
        <dbReference type="ChEBI" id="CHEBI:456216"/>
        <dbReference type="EC" id="6.3.3.2"/>
    </reaction>
</comment>
<dbReference type="Proteomes" id="UP000535589">
    <property type="component" value="Unassembled WGS sequence"/>
</dbReference>
<dbReference type="GO" id="GO:0005524">
    <property type="term" value="F:ATP binding"/>
    <property type="evidence" value="ECO:0007669"/>
    <property type="project" value="UniProtKB-KW"/>
</dbReference>
<evidence type="ECO:0000256" key="2">
    <source>
        <dbReference type="ARBA" id="ARBA00022741"/>
    </source>
</evidence>
<comment type="caution">
    <text evidence="7">The sequence shown here is derived from an EMBL/GenBank/DDBJ whole genome shotgun (WGS) entry which is preliminary data.</text>
</comment>
<dbReference type="Gene3D" id="3.40.50.10420">
    <property type="entry name" value="NagB/RpiA/CoA transferase-like"/>
    <property type="match status" value="1"/>
</dbReference>
<name>A0A7X8TQ94_9VIBR</name>
<evidence type="ECO:0000256" key="1">
    <source>
        <dbReference type="ARBA" id="ARBA00010638"/>
    </source>
</evidence>
<dbReference type="EMBL" id="JABAIK010000006">
    <property type="protein sequence ID" value="NLS12858.1"/>
    <property type="molecule type" value="Genomic_DNA"/>
</dbReference>
<keyword evidence="3 4" id="KW-0067">ATP-binding</keyword>
<dbReference type="SUPFAM" id="SSF100950">
    <property type="entry name" value="NagB/RpiA/CoA transferase-like"/>
    <property type="match status" value="1"/>
</dbReference>
<feature type="region of interest" description="Disordered" evidence="6">
    <location>
        <begin position="1"/>
        <end position="26"/>
    </location>
</feature>
<protein>
    <recommendedName>
        <fullName evidence="5">5-formyltetrahydrofolate cyclo-ligase</fullName>
        <ecNumber evidence="5">6.3.3.2</ecNumber>
    </recommendedName>
</protein>
<gene>
    <name evidence="7" type="ORF">HGP28_08090</name>
</gene>
<keyword evidence="7" id="KW-0436">Ligase</keyword>
<dbReference type="NCBIfam" id="TIGR02727">
    <property type="entry name" value="MTHFS_bact"/>
    <property type="match status" value="1"/>
</dbReference>
<dbReference type="Pfam" id="PF01812">
    <property type="entry name" value="5-FTHF_cyc-lig"/>
    <property type="match status" value="1"/>
</dbReference>
<dbReference type="GO" id="GO:0009396">
    <property type="term" value="P:folic acid-containing compound biosynthetic process"/>
    <property type="evidence" value="ECO:0007669"/>
    <property type="project" value="TreeGrafter"/>
</dbReference>
<evidence type="ECO:0000256" key="5">
    <source>
        <dbReference type="RuleBase" id="RU361279"/>
    </source>
</evidence>
<evidence type="ECO:0000313" key="7">
    <source>
        <dbReference type="EMBL" id="NLS12858.1"/>
    </source>
</evidence>
<dbReference type="GO" id="GO:0030272">
    <property type="term" value="F:5-formyltetrahydrofolate cyclo-ligase activity"/>
    <property type="evidence" value="ECO:0007669"/>
    <property type="project" value="UniProtKB-EC"/>
</dbReference>